<comment type="caution">
    <text evidence="1">The sequence shown here is derived from an EMBL/GenBank/DDBJ whole genome shotgun (WGS) entry which is preliminary data.</text>
</comment>
<dbReference type="EMBL" id="CAJNOH010003543">
    <property type="protein sequence ID" value="CAF1340281.1"/>
    <property type="molecule type" value="Genomic_DNA"/>
</dbReference>
<protein>
    <submittedName>
        <fullName evidence="1">Uncharacterized protein</fullName>
    </submittedName>
</protein>
<dbReference type="Proteomes" id="UP000663870">
    <property type="component" value="Unassembled WGS sequence"/>
</dbReference>
<dbReference type="Proteomes" id="UP000663854">
    <property type="component" value="Unassembled WGS sequence"/>
</dbReference>
<dbReference type="EMBL" id="CAJNOL010004885">
    <property type="protein sequence ID" value="CAF1596344.1"/>
    <property type="molecule type" value="Genomic_DNA"/>
</dbReference>
<reference evidence="1" key="1">
    <citation type="submission" date="2021-02" db="EMBL/GenBank/DDBJ databases">
        <authorList>
            <person name="Nowell W R."/>
        </authorList>
    </citation>
    <scope>NUCLEOTIDE SEQUENCE</scope>
</reference>
<evidence type="ECO:0000313" key="1">
    <source>
        <dbReference type="EMBL" id="CAF1340281.1"/>
    </source>
</evidence>
<evidence type="ECO:0000313" key="2">
    <source>
        <dbReference type="EMBL" id="CAF1596344.1"/>
    </source>
</evidence>
<accession>A0A815GIM7</accession>
<dbReference type="AlphaFoldDB" id="A0A815GIM7"/>
<proteinExistence type="predicted"/>
<keyword evidence="4" id="KW-1185">Reference proteome</keyword>
<name>A0A815GIM7_9BILA</name>
<evidence type="ECO:0000313" key="3">
    <source>
        <dbReference type="Proteomes" id="UP000663854"/>
    </source>
</evidence>
<gene>
    <name evidence="2" type="ORF">JXQ802_LOCUS47785</name>
    <name evidence="1" type="ORF">PYM288_LOCUS31856</name>
</gene>
<evidence type="ECO:0000313" key="4">
    <source>
        <dbReference type="Proteomes" id="UP000663870"/>
    </source>
</evidence>
<sequence>MAKLDRGHTTDEETFDQETLGKGNVTHREWVIATGYDTVLLNRDYYIAPTNYLLIFNNCAVMPTYSVRYSFKIIPLRIRKHIGDYCSFHNEYHKEGVGCDGQCHQGYLGNDEYSDDPTIMKKLRRSGMSYRRSTTMRFDPD</sequence>
<organism evidence="1 3">
    <name type="scientific">Rotaria sordida</name>
    <dbReference type="NCBI Taxonomy" id="392033"/>
    <lineage>
        <taxon>Eukaryota</taxon>
        <taxon>Metazoa</taxon>
        <taxon>Spiralia</taxon>
        <taxon>Gnathifera</taxon>
        <taxon>Rotifera</taxon>
        <taxon>Eurotatoria</taxon>
        <taxon>Bdelloidea</taxon>
        <taxon>Philodinida</taxon>
        <taxon>Philodinidae</taxon>
        <taxon>Rotaria</taxon>
    </lineage>
</organism>